<dbReference type="Proteomes" id="UP001501624">
    <property type="component" value="Unassembled WGS sequence"/>
</dbReference>
<evidence type="ECO:0000256" key="1">
    <source>
        <dbReference type="SAM" id="Phobius"/>
    </source>
</evidence>
<keyword evidence="3" id="KW-1185">Reference proteome</keyword>
<keyword evidence="1" id="KW-0812">Transmembrane</keyword>
<organism evidence="2 3">
    <name type="scientific">Amycolatopsis tucumanensis</name>
    <dbReference type="NCBI Taxonomy" id="401106"/>
    <lineage>
        <taxon>Bacteria</taxon>
        <taxon>Bacillati</taxon>
        <taxon>Actinomycetota</taxon>
        <taxon>Actinomycetes</taxon>
        <taxon>Pseudonocardiales</taxon>
        <taxon>Pseudonocardiaceae</taxon>
        <taxon>Amycolatopsis</taxon>
    </lineage>
</organism>
<proteinExistence type="predicted"/>
<gene>
    <name evidence="2" type="ORF">GCM10022380_82300</name>
</gene>
<accession>A0ABP7JRL2</accession>
<name>A0ABP7JRL2_9PSEU</name>
<keyword evidence="1" id="KW-1133">Transmembrane helix</keyword>
<reference evidence="3" key="1">
    <citation type="journal article" date="2019" name="Int. J. Syst. Evol. Microbiol.">
        <title>The Global Catalogue of Microorganisms (GCM) 10K type strain sequencing project: providing services to taxonomists for standard genome sequencing and annotation.</title>
        <authorList>
            <consortium name="The Broad Institute Genomics Platform"/>
            <consortium name="The Broad Institute Genome Sequencing Center for Infectious Disease"/>
            <person name="Wu L."/>
            <person name="Ma J."/>
        </authorList>
    </citation>
    <scope>NUCLEOTIDE SEQUENCE [LARGE SCALE GENOMIC DNA]</scope>
    <source>
        <strain evidence="3">JCM 17017</strain>
    </source>
</reference>
<dbReference type="EMBL" id="BAABCM010000020">
    <property type="protein sequence ID" value="GAA3851914.1"/>
    <property type="molecule type" value="Genomic_DNA"/>
</dbReference>
<evidence type="ECO:0000313" key="3">
    <source>
        <dbReference type="Proteomes" id="UP001501624"/>
    </source>
</evidence>
<evidence type="ECO:0000313" key="2">
    <source>
        <dbReference type="EMBL" id="GAA3851914.1"/>
    </source>
</evidence>
<keyword evidence="1" id="KW-0472">Membrane</keyword>
<comment type="caution">
    <text evidence="2">The sequence shown here is derived from an EMBL/GenBank/DDBJ whole genome shotgun (WGS) entry which is preliminary data.</text>
</comment>
<sequence>MGLPRADPPDTHTPRTWEYAMTMMTLVQQLAQGEIRTRGVQQWLLDNIIPLVLLAVALLLLWLGGGKGDNAGVMRRLAGVVIALAIVGLAVSGLGVNVGEWIAGLFTS</sequence>
<feature type="transmembrane region" description="Helical" evidence="1">
    <location>
        <begin position="48"/>
        <end position="65"/>
    </location>
</feature>
<feature type="transmembrane region" description="Helical" evidence="1">
    <location>
        <begin position="77"/>
        <end position="98"/>
    </location>
</feature>
<protein>
    <recommendedName>
        <fullName evidence="4">TrbC/VIRB2 family protein</fullName>
    </recommendedName>
</protein>
<evidence type="ECO:0008006" key="4">
    <source>
        <dbReference type="Google" id="ProtNLM"/>
    </source>
</evidence>